<dbReference type="GO" id="GO:0005739">
    <property type="term" value="C:mitochondrion"/>
    <property type="evidence" value="ECO:0007669"/>
    <property type="project" value="TreeGrafter"/>
</dbReference>
<dbReference type="PANTHER" id="PTHR45984">
    <property type="entry name" value="RNA (RNA) POLYMERASE II ASSOCIATED PROTEIN HOMOLOG"/>
    <property type="match status" value="1"/>
</dbReference>
<dbReference type="InterPro" id="IPR011990">
    <property type="entry name" value="TPR-like_helical_dom_sf"/>
</dbReference>
<feature type="compositionally biased region" description="Basic and acidic residues" evidence="6">
    <location>
        <begin position="350"/>
        <end position="369"/>
    </location>
</feature>
<dbReference type="InterPro" id="IPR019734">
    <property type="entry name" value="TPR_rpt"/>
</dbReference>
<dbReference type="PROSITE" id="PS50005">
    <property type="entry name" value="TPR"/>
    <property type="match status" value="3"/>
</dbReference>
<evidence type="ECO:0000256" key="5">
    <source>
        <dbReference type="PROSITE-ProRule" id="PRU00339"/>
    </source>
</evidence>
<keyword evidence="3" id="KW-0677">Repeat</keyword>
<feature type="compositionally biased region" description="Low complexity" evidence="6">
    <location>
        <begin position="404"/>
        <end position="420"/>
    </location>
</feature>
<feature type="compositionally biased region" description="Basic and acidic residues" evidence="6">
    <location>
        <begin position="923"/>
        <end position="934"/>
    </location>
</feature>
<feature type="repeat" description="TPR" evidence="5">
    <location>
        <begin position="771"/>
        <end position="804"/>
    </location>
</feature>
<feature type="compositionally biased region" description="Basic and acidic residues" evidence="6">
    <location>
        <begin position="205"/>
        <end position="219"/>
    </location>
</feature>
<evidence type="ECO:0000259" key="7">
    <source>
        <dbReference type="Pfam" id="PF13877"/>
    </source>
</evidence>
<organism evidence="8 9">
    <name type="scientific">Elysia crispata</name>
    <name type="common">lettuce slug</name>
    <dbReference type="NCBI Taxonomy" id="231223"/>
    <lineage>
        <taxon>Eukaryota</taxon>
        <taxon>Metazoa</taxon>
        <taxon>Spiralia</taxon>
        <taxon>Lophotrochozoa</taxon>
        <taxon>Mollusca</taxon>
        <taxon>Gastropoda</taxon>
        <taxon>Heterobranchia</taxon>
        <taxon>Euthyneura</taxon>
        <taxon>Panpulmonata</taxon>
        <taxon>Sacoglossa</taxon>
        <taxon>Placobranchoidea</taxon>
        <taxon>Plakobranchidae</taxon>
        <taxon>Elysia</taxon>
    </lineage>
</organism>
<comment type="caution">
    <text evidence="8">The sequence shown here is derived from an EMBL/GenBank/DDBJ whole genome shotgun (WGS) entry which is preliminary data.</text>
</comment>
<dbReference type="PANTHER" id="PTHR45984:SF1">
    <property type="entry name" value="SPAG1 AXONEMAL DYNEIN ASSEMBLY FACTOR"/>
    <property type="match status" value="1"/>
</dbReference>
<dbReference type="EMBL" id="JAWDGP010000029">
    <property type="protein sequence ID" value="KAK3804258.1"/>
    <property type="molecule type" value="Genomic_DNA"/>
</dbReference>
<dbReference type="InterPro" id="IPR051982">
    <property type="entry name" value="CiliaryAsmbly_MitoImport"/>
</dbReference>
<dbReference type="Pfam" id="PF13181">
    <property type="entry name" value="TPR_8"/>
    <property type="match status" value="2"/>
</dbReference>
<feature type="compositionally biased region" description="Basic and acidic residues" evidence="6">
    <location>
        <begin position="896"/>
        <end position="905"/>
    </location>
</feature>
<dbReference type="SMART" id="SM00028">
    <property type="entry name" value="TPR"/>
    <property type="match status" value="8"/>
</dbReference>
<dbReference type="InterPro" id="IPR025986">
    <property type="entry name" value="RPAP3-like_C"/>
</dbReference>
<feature type="repeat" description="TPR" evidence="5">
    <location>
        <begin position="305"/>
        <end position="338"/>
    </location>
</feature>
<keyword evidence="4 5" id="KW-0802">TPR repeat</keyword>
<keyword evidence="9" id="KW-1185">Reference proteome</keyword>
<evidence type="ECO:0000313" key="8">
    <source>
        <dbReference type="EMBL" id="KAK3804258.1"/>
    </source>
</evidence>
<evidence type="ECO:0000313" key="9">
    <source>
        <dbReference type="Proteomes" id="UP001283361"/>
    </source>
</evidence>
<dbReference type="Proteomes" id="UP001283361">
    <property type="component" value="Unassembled WGS sequence"/>
</dbReference>
<sequence length="1108" mass="123741">MYTSKHNTTCMELIENDFVLSLNPKILHGSMSGSLHLESQTTKKYDLPLSHLDYKYIEKCNNPKEIEKIVNVLRSGDEGKFPDLEHFAEQRLKELNPKSRALRKDGPILRPGDLSGGDWKSIEEDLKNWTNSMHDQDPVKSLKSTQATSDIVEGDENLPPVRSGNMVLEGKKQKGEEKAKKRVMPRDYKEWDKVDIDAELEKVDTDEAKKELPNRKDAHLTPQIDASGLSEEEKERKANREKDKGNEAFRSHDFEESVAYYSRSISLLPNAASFNNRALAYLKLESWDKAIKDCNKVLSFEADNIKALLRRGTALKSKKDYRKAVVDFEKVLTMESNNKKAEALLAETQKELEKEEKTRQEKGGRRMVIEEVESEEEEEIEDVDVEKPFVNGHSVQKEIPNPASDSISMDESPSSQESNSVHVNQQESSNSVQKSLSALSSQDVVDSQISGSENDTQVQCSSPKESQTAPSSEAILSSSVCSSALSSTAENLSLPSPSSSSSQNTVVPSNPPRPPPEPSEPSPPEPVNEPNPDRFSRPRFIQKSLPPEVQKLKDDGNRLFRSGQYADAIERYSRAVCNLMKEKDHKVNLSVLLSNRSACHLKTGNCTEAVKDCQLSLQYVPHSLKPILRKAAAYEAMERYAEAYVDYKHAISIDKTADQAHQGASRCQNSLQTKYGPRTWRDKIPNLVLVQPWEIPLIEDEAGLYRSMSSSVSLSEKATTDQLDNKQSQGEPVSPETISGTDNKATEPLASLQSDLPSEIKPPPAKHVEDFEEVKSKGNLHVQKGQYAEAIKYYSKCILIKPDQVASYTNRALCYLKLNQATDAAIDCEKALQMESKNPKALYRRALARKMNQQYKLSLQDLVELLKLEPKNSAAQKEMDSVKKLYKEELEILKKQKKAAEQDSKARKKMKIEEVDDDEDEDKAARGKGSEKSKFQNKSRVASGAKSKSANGRGCCGSSAISPETCSAQDQPVAPTIAPRLMKTTPYEFCQAWNSLKPCQGVQPYAEILRQLAPADLASVISNKLDGQMLQIIVKCVHEEIVLKGENDRGYEILNNLCEVPRFSTVAMFMSGKEKKEVSSVLAILSKTSSSAYSSTDIARLKSKYSVK</sequence>
<accession>A0AAE1BDR3</accession>
<feature type="compositionally biased region" description="Polar residues" evidence="6">
    <location>
        <begin position="716"/>
        <end position="743"/>
    </location>
</feature>
<evidence type="ECO:0000256" key="1">
    <source>
        <dbReference type="ARBA" id="ARBA00004496"/>
    </source>
</evidence>
<dbReference type="GO" id="GO:0006626">
    <property type="term" value="P:protein targeting to mitochondrion"/>
    <property type="evidence" value="ECO:0007669"/>
    <property type="project" value="TreeGrafter"/>
</dbReference>
<evidence type="ECO:0000256" key="2">
    <source>
        <dbReference type="ARBA" id="ARBA00022490"/>
    </source>
</evidence>
<feature type="region of interest" description="Disordered" evidence="6">
    <location>
        <begin position="896"/>
        <end position="954"/>
    </location>
</feature>
<feature type="compositionally biased region" description="Basic and acidic residues" evidence="6">
    <location>
        <begin position="231"/>
        <end position="249"/>
    </location>
</feature>
<feature type="region of interest" description="Disordered" evidence="6">
    <location>
        <begin position="205"/>
        <end position="249"/>
    </location>
</feature>
<feature type="compositionally biased region" description="Acidic residues" evidence="6">
    <location>
        <begin position="370"/>
        <end position="384"/>
    </location>
</feature>
<evidence type="ECO:0000256" key="6">
    <source>
        <dbReference type="SAM" id="MobiDB-lite"/>
    </source>
</evidence>
<comment type="subcellular location">
    <subcellularLocation>
        <location evidence="1">Cytoplasm</location>
    </subcellularLocation>
</comment>
<feature type="region of interest" description="Disordered" evidence="6">
    <location>
        <begin position="715"/>
        <end position="744"/>
    </location>
</feature>
<dbReference type="GO" id="GO:0031072">
    <property type="term" value="F:heat shock protein binding"/>
    <property type="evidence" value="ECO:0007669"/>
    <property type="project" value="TreeGrafter"/>
</dbReference>
<feature type="region of interest" description="Disordered" evidence="6">
    <location>
        <begin position="350"/>
        <end position="547"/>
    </location>
</feature>
<dbReference type="Gene3D" id="1.25.40.10">
    <property type="entry name" value="Tetratricopeptide repeat domain"/>
    <property type="match status" value="3"/>
</dbReference>
<protein>
    <recommendedName>
        <fullName evidence="7">RNA-polymerase II-associated protein 3-like C-terminal domain-containing protein</fullName>
    </recommendedName>
</protein>
<reference evidence="8" key="1">
    <citation type="journal article" date="2023" name="G3 (Bethesda)">
        <title>A reference genome for the long-term kleptoplast-retaining sea slug Elysia crispata morphotype clarki.</title>
        <authorList>
            <person name="Eastman K.E."/>
            <person name="Pendleton A.L."/>
            <person name="Shaikh M.A."/>
            <person name="Suttiyut T."/>
            <person name="Ogas R."/>
            <person name="Tomko P."/>
            <person name="Gavelis G."/>
            <person name="Widhalm J.R."/>
            <person name="Wisecaver J.H."/>
        </authorList>
    </citation>
    <scope>NUCLEOTIDE SEQUENCE</scope>
    <source>
        <strain evidence="8">ECLA1</strain>
    </source>
</reference>
<gene>
    <name evidence="8" type="ORF">RRG08_040765</name>
</gene>
<feature type="domain" description="RNA-polymerase II-associated protein 3-like C-terminal" evidence="7">
    <location>
        <begin position="984"/>
        <end position="1075"/>
    </location>
</feature>
<feature type="compositionally biased region" description="Low complexity" evidence="6">
    <location>
        <begin position="471"/>
        <end position="508"/>
    </location>
</feature>
<dbReference type="SUPFAM" id="SSF48452">
    <property type="entry name" value="TPR-like"/>
    <property type="match status" value="3"/>
</dbReference>
<feature type="compositionally biased region" description="Pro residues" evidence="6">
    <location>
        <begin position="509"/>
        <end position="529"/>
    </location>
</feature>
<keyword evidence="2" id="KW-0963">Cytoplasm</keyword>
<dbReference type="GO" id="GO:0005829">
    <property type="term" value="C:cytosol"/>
    <property type="evidence" value="ECO:0007669"/>
    <property type="project" value="TreeGrafter"/>
</dbReference>
<dbReference type="Pfam" id="PF13432">
    <property type="entry name" value="TPR_16"/>
    <property type="match status" value="1"/>
</dbReference>
<name>A0AAE1BDR3_9GAST</name>
<dbReference type="Pfam" id="PF13414">
    <property type="entry name" value="TPR_11"/>
    <property type="match status" value="1"/>
</dbReference>
<evidence type="ECO:0000256" key="4">
    <source>
        <dbReference type="ARBA" id="ARBA00022803"/>
    </source>
</evidence>
<proteinExistence type="predicted"/>
<dbReference type="AlphaFoldDB" id="A0AAE1BDR3"/>
<feature type="compositionally biased region" description="Polar residues" evidence="6">
    <location>
        <begin position="421"/>
        <end position="470"/>
    </location>
</feature>
<feature type="compositionally biased region" description="Polar residues" evidence="6">
    <location>
        <begin position="936"/>
        <end position="950"/>
    </location>
</feature>
<dbReference type="Pfam" id="PF13877">
    <property type="entry name" value="RPAP3_C"/>
    <property type="match status" value="1"/>
</dbReference>
<evidence type="ECO:0000256" key="3">
    <source>
        <dbReference type="ARBA" id="ARBA00022737"/>
    </source>
</evidence>
<feature type="repeat" description="TPR" evidence="5">
    <location>
        <begin position="271"/>
        <end position="304"/>
    </location>
</feature>